<organism evidence="1">
    <name type="scientific">Salmonella typhimurium</name>
    <dbReference type="NCBI Taxonomy" id="90371"/>
    <lineage>
        <taxon>Bacteria</taxon>
        <taxon>Pseudomonadati</taxon>
        <taxon>Pseudomonadota</taxon>
        <taxon>Gammaproteobacteria</taxon>
        <taxon>Enterobacterales</taxon>
        <taxon>Enterobacteriaceae</taxon>
        <taxon>Salmonella</taxon>
    </lineage>
</organism>
<dbReference type="EMBL" id="DAAONP010000064">
    <property type="protein sequence ID" value="HAD3826416.1"/>
    <property type="molecule type" value="Genomic_DNA"/>
</dbReference>
<gene>
    <name evidence="1" type="ORF">G1R04_25075</name>
</gene>
<protein>
    <submittedName>
        <fullName evidence="1">LuxR family transcriptional regulator</fullName>
    </submittedName>
</protein>
<reference evidence="1" key="2">
    <citation type="submission" date="2019-01" db="EMBL/GenBank/DDBJ databases">
        <authorList>
            <consortium name="NCBI Pathogen Detection Project"/>
        </authorList>
    </citation>
    <scope>NUCLEOTIDE SEQUENCE</scope>
    <source>
        <strain evidence="1">S349T</strain>
    </source>
</reference>
<dbReference type="AlphaFoldDB" id="A0A713Z7Q5"/>
<accession>A0A713Z7Q5</accession>
<evidence type="ECO:0000313" key="1">
    <source>
        <dbReference type="EMBL" id="HAD3826416.1"/>
    </source>
</evidence>
<proteinExistence type="predicted"/>
<comment type="caution">
    <text evidence="1">The sequence shown here is derived from an EMBL/GenBank/DDBJ whole genome shotgun (WGS) entry which is preliminary data.</text>
</comment>
<name>A0A713Z7Q5_SALTM</name>
<reference evidence="1" key="1">
    <citation type="journal article" date="2018" name="Genome Biol.">
        <title>SKESA: strategic k-mer extension for scrupulous assemblies.</title>
        <authorList>
            <person name="Souvorov A."/>
            <person name="Agarwala R."/>
            <person name="Lipman D.J."/>
        </authorList>
    </citation>
    <scope>NUCLEOTIDE SEQUENCE</scope>
    <source>
        <strain evidence="1">S349T</strain>
    </source>
</reference>
<sequence length="24" mass="2539">TLYTDLNRCHSLEEGGPECGSEAG</sequence>
<feature type="non-terminal residue" evidence="1">
    <location>
        <position position="1"/>
    </location>
</feature>